<dbReference type="InterPro" id="IPR049245">
    <property type="entry name" value="DUF6880"/>
</dbReference>
<accession>A0A7X0HH64</accession>
<dbReference type="Pfam" id="PF21810">
    <property type="entry name" value="DUF6880"/>
    <property type="match status" value="1"/>
</dbReference>
<sequence length="560" mass="62192">MKISVGFSEDDLRRLSGPRSYERGQGYRDAVSSLEVEEGRFCARVQGTEVYEVEITADGAGALAGACDCPYGQEGNFCKHCVAVGLAVLHRASHVPRQRSAAASRTRGLAQWLESLSREELLALVREQIERDRELRRRLELRAATARRDDPVVRERVLALLDPAPFASYGYVEYADAHAYARQAAEAVTALRTLTADGRAASAVTLAREAMAALHRTYEDIDDSSGSVGSVAEDLAAAHLEACRAARPDPLETAEWLARHLLGSDYDAFDTDPYDYREVLGTDGLARLRQLADRAWRRKPSGWAEKYLMERLVKSSGNVDELIAVHAADLSPTGDTHLTIARELEAAGRPDEALEWAERGLRELAEPHRGGSALEDYLCERHTAAGRPARATAVRRDGFRARRTIAAYRLLRECARAEGTWERERPEALELLREDAARSRPTWSGGPVLIDALTDDGDLETAWQAATEATATPRQWQTLADLVRKDRPAEALPVYWRLIEPLKKITGDANYQQIARLLLGARECHQRLGTAGEFARCVTALRAEQKRKRNLMKVLDQHGL</sequence>
<feature type="coiled-coil region" evidence="2">
    <location>
        <begin position="122"/>
        <end position="149"/>
    </location>
</feature>
<organism evidence="4 5">
    <name type="scientific">Streptomyces candidus</name>
    <dbReference type="NCBI Taxonomy" id="67283"/>
    <lineage>
        <taxon>Bacteria</taxon>
        <taxon>Bacillati</taxon>
        <taxon>Actinomycetota</taxon>
        <taxon>Actinomycetes</taxon>
        <taxon>Kitasatosporales</taxon>
        <taxon>Streptomycetaceae</taxon>
        <taxon>Streptomyces</taxon>
    </lineage>
</organism>
<proteinExistence type="predicted"/>
<protein>
    <submittedName>
        <fullName evidence="4">Putative Zn finger protein</fullName>
    </submittedName>
</protein>
<dbReference type="GO" id="GO:0008270">
    <property type="term" value="F:zinc ion binding"/>
    <property type="evidence" value="ECO:0007669"/>
    <property type="project" value="UniProtKB-KW"/>
</dbReference>
<keyword evidence="1" id="KW-0479">Metal-binding</keyword>
<name>A0A7X0HH64_9ACTN</name>
<gene>
    <name evidence="4" type="ORF">HNQ79_004075</name>
</gene>
<keyword evidence="2" id="KW-0175">Coiled coil</keyword>
<evidence type="ECO:0000256" key="1">
    <source>
        <dbReference type="PROSITE-ProRule" id="PRU00325"/>
    </source>
</evidence>
<dbReference type="EMBL" id="JACHEM010000010">
    <property type="protein sequence ID" value="MBB6437574.1"/>
    <property type="molecule type" value="Genomic_DNA"/>
</dbReference>
<evidence type="ECO:0000313" key="4">
    <source>
        <dbReference type="EMBL" id="MBB6437574.1"/>
    </source>
</evidence>
<dbReference type="Pfam" id="PF04434">
    <property type="entry name" value="SWIM"/>
    <property type="match status" value="1"/>
</dbReference>
<keyword evidence="1" id="KW-0862">Zinc</keyword>
<dbReference type="PROSITE" id="PS50966">
    <property type="entry name" value="ZF_SWIM"/>
    <property type="match status" value="1"/>
</dbReference>
<dbReference type="AlphaFoldDB" id="A0A7X0HH64"/>
<comment type="caution">
    <text evidence="4">The sequence shown here is derived from an EMBL/GenBank/DDBJ whole genome shotgun (WGS) entry which is preliminary data.</text>
</comment>
<feature type="domain" description="SWIM-type" evidence="3">
    <location>
        <begin position="51"/>
        <end position="89"/>
    </location>
</feature>
<dbReference type="InterPro" id="IPR007527">
    <property type="entry name" value="Znf_SWIM"/>
</dbReference>
<dbReference type="Proteomes" id="UP000540423">
    <property type="component" value="Unassembled WGS sequence"/>
</dbReference>
<evidence type="ECO:0000313" key="5">
    <source>
        <dbReference type="Proteomes" id="UP000540423"/>
    </source>
</evidence>
<evidence type="ECO:0000259" key="3">
    <source>
        <dbReference type="PROSITE" id="PS50966"/>
    </source>
</evidence>
<keyword evidence="5" id="KW-1185">Reference proteome</keyword>
<keyword evidence="1" id="KW-0863">Zinc-finger</keyword>
<reference evidence="4 5" key="1">
    <citation type="submission" date="2020-08" db="EMBL/GenBank/DDBJ databases">
        <title>Genomic Encyclopedia of Type Strains, Phase IV (KMG-IV): sequencing the most valuable type-strain genomes for metagenomic binning, comparative biology and taxonomic classification.</title>
        <authorList>
            <person name="Goeker M."/>
        </authorList>
    </citation>
    <scope>NUCLEOTIDE SEQUENCE [LARGE SCALE GENOMIC DNA]</scope>
    <source>
        <strain evidence="4 5">DSM 40141</strain>
    </source>
</reference>
<dbReference type="RefSeq" id="WP_308437366.1">
    <property type="nucleotide sequence ID" value="NZ_BNBN01000013.1"/>
</dbReference>
<evidence type="ECO:0000256" key="2">
    <source>
        <dbReference type="SAM" id="Coils"/>
    </source>
</evidence>